<evidence type="ECO:0000313" key="2">
    <source>
        <dbReference type="EMBL" id="TBU53534.1"/>
    </source>
</evidence>
<gene>
    <name evidence="2" type="ORF">BD310DRAFT_909470</name>
</gene>
<feature type="compositionally biased region" description="Basic and acidic residues" evidence="1">
    <location>
        <begin position="1"/>
        <end position="19"/>
    </location>
</feature>
<evidence type="ECO:0000256" key="1">
    <source>
        <dbReference type="SAM" id="MobiDB-lite"/>
    </source>
</evidence>
<sequence>NHEQQLESDGEEPKGRADEYSDNGENEQEYDDDDDNDEEHTDGEDSEDDGALGPEDGESPMDDDELELARVGFAPMPTACRALSLTTTLSSDSYYAYYFMLVYIGSV</sequence>
<feature type="compositionally biased region" description="Acidic residues" evidence="1">
    <location>
        <begin position="20"/>
        <end position="65"/>
    </location>
</feature>
<accession>A0A4Q9PF07</accession>
<proteinExistence type="predicted"/>
<protein>
    <submittedName>
        <fullName evidence="2">Uncharacterized protein</fullName>
    </submittedName>
</protein>
<reference evidence="2 3" key="1">
    <citation type="submission" date="2019-01" db="EMBL/GenBank/DDBJ databases">
        <title>Draft genome sequences of three monokaryotic isolates of the white-rot basidiomycete fungus Dichomitus squalens.</title>
        <authorList>
            <consortium name="DOE Joint Genome Institute"/>
            <person name="Lopez S.C."/>
            <person name="Andreopoulos B."/>
            <person name="Pangilinan J."/>
            <person name="Lipzen A."/>
            <person name="Riley R."/>
            <person name="Ahrendt S."/>
            <person name="Ng V."/>
            <person name="Barry K."/>
            <person name="Daum C."/>
            <person name="Grigoriev I.V."/>
            <person name="Hilden K.S."/>
            <person name="Makela M.R."/>
            <person name="de Vries R.P."/>
        </authorList>
    </citation>
    <scope>NUCLEOTIDE SEQUENCE [LARGE SCALE GENOMIC DNA]</scope>
    <source>
        <strain evidence="2 3">CBS 464.89</strain>
    </source>
</reference>
<dbReference type="EMBL" id="ML145212">
    <property type="protein sequence ID" value="TBU53534.1"/>
    <property type="molecule type" value="Genomic_DNA"/>
</dbReference>
<organism evidence="2 3">
    <name type="scientific">Dichomitus squalens</name>
    <dbReference type="NCBI Taxonomy" id="114155"/>
    <lineage>
        <taxon>Eukaryota</taxon>
        <taxon>Fungi</taxon>
        <taxon>Dikarya</taxon>
        <taxon>Basidiomycota</taxon>
        <taxon>Agaricomycotina</taxon>
        <taxon>Agaricomycetes</taxon>
        <taxon>Polyporales</taxon>
        <taxon>Polyporaceae</taxon>
        <taxon>Dichomitus</taxon>
    </lineage>
</organism>
<feature type="region of interest" description="Disordered" evidence="1">
    <location>
        <begin position="1"/>
        <end position="65"/>
    </location>
</feature>
<keyword evidence="3" id="KW-1185">Reference proteome</keyword>
<dbReference type="AlphaFoldDB" id="A0A4Q9PF07"/>
<name>A0A4Q9PF07_9APHY</name>
<feature type="non-terminal residue" evidence="2">
    <location>
        <position position="1"/>
    </location>
</feature>
<evidence type="ECO:0000313" key="3">
    <source>
        <dbReference type="Proteomes" id="UP000292082"/>
    </source>
</evidence>
<dbReference type="Proteomes" id="UP000292082">
    <property type="component" value="Unassembled WGS sequence"/>
</dbReference>